<evidence type="ECO:0000256" key="2">
    <source>
        <dbReference type="SAM" id="MobiDB-lite"/>
    </source>
</evidence>
<feature type="region of interest" description="Disordered" evidence="2">
    <location>
        <begin position="19"/>
        <end position="48"/>
    </location>
</feature>
<evidence type="ECO:0000256" key="1">
    <source>
        <dbReference type="SAM" id="Coils"/>
    </source>
</evidence>
<dbReference type="RefSeq" id="WP_313876395.1">
    <property type="nucleotide sequence ID" value="NZ_JAVBIK010000003.1"/>
</dbReference>
<proteinExistence type="predicted"/>
<gene>
    <name evidence="3" type="ORF">RAE19_18995</name>
</gene>
<keyword evidence="1" id="KW-0175">Coiled coil</keyword>
<dbReference type="Proteomes" id="UP001321700">
    <property type="component" value="Unassembled WGS sequence"/>
</dbReference>
<comment type="caution">
    <text evidence="3">The sequence shown here is derived from an EMBL/GenBank/DDBJ whole genome shotgun (WGS) entry which is preliminary data.</text>
</comment>
<evidence type="ECO:0000313" key="4">
    <source>
        <dbReference type="Proteomes" id="UP001321700"/>
    </source>
</evidence>
<protein>
    <submittedName>
        <fullName evidence="3">Uncharacterized protein</fullName>
    </submittedName>
</protein>
<dbReference type="EMBL" id="JAVBIK010000003">
    <property type="protein sequence ID" value="MDT7520731.1"/>
    <property type="molecule type" value="Genomic_DNA"/>
</dbReference>
<organism evidence="3 4">
    <name type="scientific">Rhodoferax potami</name>
    <dbReference type="NCBI Taxonomy" id="3068338"/>
    <lineage>
        <taxon>Bacteria</taxon>
        <taxon>Pseudomonadati</taxon>
        <taxon>Pseudomonadota</taxon>
        <taxon>Betaproteobacteria</taxon>
        <taxon>Burkholderiales</taxon>
        <taxon>Comamonadaceae</taxon>
        <taxon>Rhodoferax</taxon>
    </lineage>
</organism>
<feature type="coiled-coil region" evidence="1">
    <location>
        <begin position="260"/>
        <end position="287"/>
    </location>
</feature>
<keyword evidence="4" id="KW-1185">Reference proteome</keyword>
<feature type="coiled-coil region" evidence="1">
    <location>
        <begin position="142"/>
        <end position="205"/>
    </location>
</feature>
<feature type="compositionally biased region" description="Polar residues" evidence="2">
    <location>
        <begin position="25"/>
        <end position="48"/>
    </location>
</feature>
<name>A0ABU3KTF1_9BURK</name>
<accession>A0ABU3KTF1</accession>
<sequence>MNTITGTLVPPLTAQVRDNEPLASVSPSVSPGSLNGSATASTPTYVDKPTASSVSAATGIRLSPKQQLMADLEVLMGEYLEIFTMSRLAAREHNTFTVMSMMRMVELAAVKMLSSALAEFIGGLVKGGAGIVSGGMQVYSACKSLQALKSEAQGMKAALENAKTAENKLTDARSAAANAADEAGKADANAKVKEAQQEFDLANQRVMEKSDITKSVNFRESQANADKWTGWAAFTKNLGELLESICKYYSSGVEKDKMLIEAMEKYLQGAQQNNQEFERGLAEMVRQLLDQLKSKIDSEHQVNMNTAQNV</sequence>
<reference evidence="3 4" key="1">
    <citation type="submission" date="2023-08" db="EMBL/GenBank/DDBJ databases">
        <title>Rhodoferax potami sp. nov. and Rhodoferax mekongensis sp. nov., isolated from the Mekong River in Thailand.</title>
        <authorList>
            <person name="Kitikhun S."/>
            <person name="Charoenyingcharoen P."/>
            <person name="Siriarchawattana P."/>
            <person name="Likhitrattanapisal S."/>
            <person name="Nilsakha T."/>
            <person name="Chanpet A."/>
            <person name="Rattanawaree P."/>
            <person name="Ingsriswang S."/>
        </authorList>
    </citation>
    <scope>NUCLEOTIDE SEQUENCE [LARGE SCALE GENOMIC DNA]</scope>
    <source>
        <strain evidence="3 4">TBRC 17660</strain>
    </source>
</reference>
<evidence type="ECO:0000313" key="3">
    <source>
        <dbReference type="EMBL" id="MDT7520731.1"/>
    </source>
</evidence>